<dbReference type="STRING" id="97359.A0A550CSS8"/>
<evidence type="ECO:0000313" key="3">
    <source>
        <dbReference type="Proteomes" id="UP000320762"/>
    </source>
</evidence>
<protein>
    <submittedName>
        <fullName evidence="2">Uncharacterized protein</fullName>
    </submittedName>
</protein>
<reference evidence="2 3" key="1">
    <citation type="journal article" date="2019" name="New Phytol.">
        <title>Comparative genomics reveals unique wood-decay strategies and fruiting body development in the Schizophyllaceae.</title>
        <authorList>
            <person name="Almasi E."/>
            <person name="Sahu N."/>
            <person name="Krizsan K."/>
            <person name="Balint B."/>
            <person name="Kovacs G.M."/>
            <person name="Kiss B."/>
            <person name="Cseklye J."/>
            <person name="Drula E."/>
            <person name="Henrissat B."/>
            <person name="Nagy I."/>
            <person name="Chovatia M."/>
            <person name="Adam C."/>
            <person name="LaButti K."/>
            <person name="Lipzen A."/>
            <person name="Riley R."/>
            <person name="Grigoriev I.V."/>
            <person name="Nagy L.G."/>
        </authorList>
    </citation>
    <scope>NUCLEOTIDE SEQUENCE [LARGE SCALE GENOMIC DNA]</scope>
    <source>
        <strain evidence="2 3">NL-1724</strain>
    </source>
</reference>
<dbReference type="Proteomes" id="UP000320762">
    <property type="component" value="Unassembled WGS sequence"/>
</dbReference>
<sequence>MTSTVAFPSVSTSSVRTSVASHMSVISSVHATAVEISHSVYGDKPSNAEAIERFYEPNASAQGFTSCRYENPFVTASSRSIIEDIYSLSERLGNLTIPRPLAMLLTILRLNEDNAGILLRATRSWTDIGDLCESDSFDGTRKIMIEHTFNLLLLPDIHRDGTHAIRLDTSSDSLVTSSEVAHSSARGPQLQHPSLPLPGTSLAVPSPLHLKLPIITRLTFNEQGRITHHRDYWDVKDLIGLVPGLSLAQWISSRLAAQGLALAARMLSRGSSASSAHADDLESGLNEPGPDKPAKR</sequence>
<proteinExistence type="predicted"/>
<dbReference type="AlphaFoldDB" id="A0A550CSS8"/>
<accession>A0A550CSS8</accession>
<keyword evidence="3" id="KW-1185">Reference proteome</keyword>
<comment type="caution">
    <text evidence="2">The sequence shown here is derived from an EMBL/GenBank/DDBJ whole genome shotgun (WGS) entry which is preliminary data.</text>
</comment>
<evidence type="ECO:0000256" key="1">
    <source>
        <dbReference type="SAM" id="MobiDB-lite"/>
    </source>
</evidence>
<gene>
    <name evidence="2" type="ORF">BD626DRAFT_395553</name>
</gene>
<dbReference type="EMBL" id="VDMD01000002">
    <property type="protein sequence ID" value="TRM67829.1"/>
    <property type="molecule type" value="Genomic_DNA"/>
</dbReference>
<dbReference type="OrthoDB" id="9995831at2759"/>
<feature type="region of interest" description="Disordered" evidence="1">
    <location>
        <begin position="273"/>
        <end position="296"/>
    </location>
</feature>
<name>A0A550CSS8_9AGAR</name>
<evidence type="ECO:0000313" key="2">
    <source>
        <dbReference type="EMBL" id="TRM67829.1"/>
    </source>
</evidence>
<organism evidence="2 3">
    <name type="scientific">Schizophyllum amplum</name>
    <dbReference type="NCBI Taxonomy" id="97359"/>
    <lineage>
        <taxon>Eukaryota</taxon>
        <taxon>Fungi</taxon>
        <taxon>Dikarya</taxon>
        <taxon>Basidiomycota</taxon>
        <taxon>Agaricomycotina</taxon>
        <taxon>Agaricomycetes</taxon>
        <taxon>Agaricomycetidae</taxon>
        <taxon>Agaricales</taxon>
        <taxon>Schizophyllaceae</taxon>
        <taxon>Schizophyllum</taxon>
    </lineage>
</organism>